<dbReference type="SUPFAM" id="SSF48371">
    <property type="entry name" value="ARM repeat"/>
    <property type="match status" value="1"/>
</dbReference>
<reference evidence="1 2" key="1">
    <citation type="journal article" date="2022" name="bioRxiv">
        <title>Genomics of Preaxostyla Flagellates Illuminates Evolutionary Transitions and the Path Towards Mitochondrial Loss.</title>
        <authorList>
            <person name="Novak L.V.F."/>
            <person name="Treitli S.C."/>
            <person name="Pyrih J."/>
            <person name="Halakuc P."/>
            <person name="Pipaliya S.V."/>
            <person name="Vacek V."/>
            <person name="Brzon O."/>
            <person name="Soukal P."/>
            <person name="Eme L."/>
            <person name="Dacks J.B."/>
            <person name="Karnkowska A."/>
            <person name="Elias M."/>
            <person name="Hampl V."/>
        </authorList>
    </citation>
    <scope>NUCLEOTIDE SEQUENCE [LARGE SCALE GENOMIC DNA]</scope>
    <source>
        <strain evidence="1">NAU3</strain>
        <tissue evidence="1">Gut</tissue>
    </source>
</reference>
<name>A0ABQ9Y3T0_9EUKA</name>
<evidence type="ECO:0000313" key="2">
    <source>
        <dbReference type="Proteomes" id="UP001281761"/>
    </source>
</evidence>
<dbReference type="Proteomes" id="UP001281761">
    <property type="component" value="Unassembled WGS sequence"/>
</dbReference>
<protein>
    <submittedName>
        <fullName evidence="1">Uncharacterized protein</fullName>
    </submittedName>
</protein>
<comment type="caution">
    <text evidence="1">The sequence shown here is derived from an EMBL/GenBank/DDBJ whole genome shotgun (WGS) entry which is preliminary data.</text>
</comment>
<evidence type="ECO:0000313" key="1">
    <source>
        <dbReference type="EMBL" id="KAK2958366.1"/>
    </source>
</evidence>
<proteinExistence type="predicted"/>
<organism evidence="1 2">
    <name type="scientific">Blattamonas nauphoetae</name>
    <dbReference type="NCBI Taxonomy" id="2049346"/>
    <lineage>
        <taxon>Eukaryota</taxon>
        <taxon>Metamonada</taxon>
        <taxon>Preaxostyla</taxon>
        <taxon>Oxymonadida</taxon>
        <taxon>Blattamonas</taxon>
    </lineage>
</organism>
<gene>
    <name evidence="1" type="ORF">BLNAU_6636</name>
</gene>
<dbReference type="InterPro" id="IPR016024">
    <property type="entry name" value="ARM-type_fold"/>
</dbReference>
<accession>A0ABQ9Y3T0</accession>
<sequence>MDCSPFLNWNEGTSETESEKAVVFRSLVATLKIQPALDVTLEAKVVTLLESVNSTCQMSPDGFLRNFASSPDDSLTPFVQSLVVLISSSSQEITTATMEMLDQLILMCSAKSLLALVNADLIPQLINNLNPLSLSFVETVDIHINLLESITCCLVLATPDGLKKLEIKDDEEEQDVHETVFQQVLIPSEKYIRHLCVNRFSIISGNQTNYFLDLLTQLIQICPYYQPAVDFLLDMPVALTISSCLTFFDDENSIWNFLCSMNITQQEWNETREPDQLMWKTAHRMLRMEGIEDVVEDKLLNDKNIFIGEWLVESSIEWNNLLGMNL</sequence>
<keyword evidence="2" id="KW-1185">Reference proteome</keyword>
<dbReference type="EMBL" id="JARBJD010000038">
    <property type="protein sequence ID" value="KAK2958366.1"/>
    <property type="molecule type" value="Genomic_DNA"/>
</dbReference>